<dbReference type="Proteomes" id="UP000321085">
    <property type="component" value="Unassembled WGS sequence"/>
</dbReference>
<dbReference type="EMBL" id="BJYU01000336">
    <property type="protein sequence ID" value="GEO19151.1"/>
    <property type="molecule type" value="Genomic_DNA"/>
</dbReference>
<name>A0A512C4M4_9HYPH</name>
<comment type="caution">
    <text evidence="1">The sequence shown here is derived from an EMBL/GenBank/DDBJ whole genome shotgun (WGS) entry which is preliminary data.</text>
</comment>
<reference evidence="1 2" key="1">
    <citation type="submission" date="2019-07" db="EMBL/GenBank/DDBJ databases">
        <title>Whole genome shotgun sequence of Microvirga aerophila NBRC 106136.</title>
        <authorList>
            <person name="Hosoyama A."/>
            <person name="Uohara A."/>
            <person name="Ohji S."/>
            <person name="Ichikawa N."/>
        </authorList>
    </citation>
    <scope>NUCLEOTIDE SEQUENCE [LARGE SCALE GENOMIC DNA]</scope>
    <source>
        <strain evidence="1 2">NBRC 106136</strain>
    </source>
</reference>
<keyword evidence="2" id="KW-1185">Reference proteome</keyword>
<sequence length="42" mass="4677">MFAAMPVSVGDLEQALKERLKIGHFRGLSLIHDVLHMNESDA</sequence>
<gene>
    <name evidence="1" type="ORF">MAE02_68470</name>
</gene>
<dbReference type="AlphaFoldDB" id="A0A512C4M4"/>
<organism evidence="1 2">
    <name type="scientific">Microvirga aerophila</name>
    <dbReference type="NCBI Taxonomy" id="670291"/>
    <lineage>
        <taxon>Bacteria</taxon>
        <taxon>Pseudomonadati</taxon>
        <taxon>Pseudomonadota</taxon>
        <taxon>Alphaproteobacteria</taxon>
        <taxon>Hyphomicrobiales</taxon>
        <taxon>Methylobacteriaceae</taxon>
        <taxon>Microvirga</taxon>
    </lineage>
</organism>
<accession>A0A512C4M4</accession>
<evidence type="ECO:0000313" key="2">
    <source>
        <dbReference type="Proteomes" id="UP000321085"/>
    </source>
</evidence>
<protein>
    <submittedName>
        <fullName evidence="1">Uncharacterized protein</fullName>
    </submittedName>
</protein>
<evidence type="ECO:0000313" key="1">
    <source>
        <dbReference type="EMBL" id="GEO19151.1"/>
    </source>
</evidence>
<proteinExistence type="predicted"/>